<organism evidence="2 3">
    <name type="scientific">Rhizopus delemar</name>
    <dbReference type="NCBI Taxonomy" id="936053"/>
    <lineage>
        <taxon>Eukaryota</taxon>
        <taxon>Fungi</taxon>
        <taxon>Fungi incertae sedis</taxon>
        <taxon>Mucoromycota</taxon>
        <taxon>Mucoromycotina</taxon>
        <taxon>Mucoromycetes</taxon>
        <taxon>Mucorales</taxon>
        <taxon>Mucorineae</taxon>
        <taxon>Rhizopodaceae</taxon>
        <taxon>Rhizopus</taxon>
    </lineage>
</organism>
<name>A0A9P6YHE5_9FUNG</name>
<dbReference type="EMBL" id="JAANIU010005287">
    <property type="protein sequence ID" value="KAG1548602.1"/>
    <property type="molecule type" value="Genomic_DNA"/>
</dbReference>
<comment type="caution">
    <text evidence="2">The sequence shown here is derived from an EMBL/GenBank/DDBJ whole genome shotgun (WGS) entry which is preliminary data.</text>
</comment>
<dbReference type="AlphaFoldDB" id="A0A9P6YHE5"/>
<feature type="region of interest" description="Disordered" evidence="1">
    <location>
        <begin position="225"/>
        <end position="246"/>
    </location>
</feature>
<proteinExistence type="predicted"/>
<evidence type="ECO:0000313" key="2">
    <source>
        <dbReference type="EMBL" id="KAG1548602.1"/>
    </source>
</evidence>
<evidence type="ECO:0000313" key="3">
    <source>
        <dbReference type="Proteomes" id="UP000740926"/>
    </source>
</evidence>
<dbReference type="Proteomes" id="UP000740926">
    <property type="component" value="Unassembled WGS sequence"/>
</dbReference>
<protein>
    <submittedName>
        <fullName evidence="2">Uncharacterized protein</fullName>
    </submittedName>
</protein>
<reference evidence="2 3" key="1">
    <citation type="journal article" date="2020" name="Microb. Genom.">
        <title>Genetic diversity of clinical and environmental Mucorales isolates obtained from an investigation of mucormycosis cases among solid organ transplant recipients.</title>
        <authorList>
            <person name="Nguyen M.H."/>
            <person name="Kaul D."/>
            <person name="Muto C."/>
            <person name="Cheng S.J."/>
            <person name="Richter R.A."/>
            <person name="Bruno V.M."/>
            <person name="Liu G."/>
            <person name="Beyhan S."/>
            <person name="Sundermann A.J."/>
            <person name="Mounaud S."/>
            <person name="Pasculle A.W."/>
            <person name="Nierman W.C."/>
            <person name="Driscoll E."/>
            <person name="Cumbie R."/>
            <person name="Clancy C.J."/>
            <person name="Dupont C.L."/>
        </authorList>
    </citation>
    <scope>NUCLEOTIDE SEQUENCE [LARGE SCALE GENOMIC DNA]</scope>
    <source>
        <strain evidence="2 3">GL24</strain>
    </source>
</reference>
<keyword evidence="3" id="KW-1185">Reference proteome</keyword>
<evidence type="ECO:0000256" key="1">
    <source>
        <dbReference type="SAM" id="MobiDB-lite"/>
    </source>
</evidence>
<sequence>MPEITTQSPGLYRRDLDEAHFLRKQADIVGIGQCVLGEAAVDRVTGVALRLAQRLPATQAVFAMATRRVQPGDADPVAFPDVPYPASHGHAVPHALVAGDEWRVRFHRPVALGGVQVGVAYATGLDPDQYLARPRARYRDFLDHQWFAELTHDSGLHGWIHVRISVIRAAGSAGQHRGLAGQALDGVPVTGLQQRRRGQPRTAHAQHVGQVQELRRGLRADAAGRAEAHVGERAVPGRQQRGTTGLHRREELEGVVAVLQAEDQVRGRGSARQIRQVGITRRGIQRRRGTRRYFQCIRPCLVLLDWWMT</sequence>
<accession>A0A9P6YHE5</accession>
<gene>
    <name evidence="2" type="ORF">G6F50_013431</name>
</gene>